<dbReference type="InterPro" id="IPR003374">
    <property type="entry name" value="ApbE-like_sf"/>
</dbReference>
<reference evidence="11" key="1">
    <citation type="submission" date="2020-05" db="EMBL/GenBank/DDBJ databases">
        <authorList>
            <person name="Chiriac C."/>
            <person name="Salcher M."/>
            <person name="Ghai R."/>
            <person name="Kavagutti S V."/>
        </authorList>
    </citation>
    <scope>NUCLEOTIDE SEQUENCE</scope>
</reference>
<keyword evidence="6" id="KW-0479">Metal-binding</keyword>
<organism evidence="11">
    <name type="scientific">freshwater metagenome</name>
    <dbReference type="NCBI Taxonomy" id="449393"/>
    <lineage>
        <taxon>unclassified sequences</taxon>
        <taxon>metagenomes</taxon>
        <taxon>ecological metagenomes</taxon>
    </lineage>
</organism>
<dbReference type="Gene3D" id="3.10.520.10">
    <property type="entry name" value="ApbE-like domains"/>
    <property type="match status" value="1"/>
</dbReference>
<dbReference type="InterPro" id="IPR024932">
    <property type="entry name" value="ApbE"/>
</dbReference>
<sequence>MSTDVTVTLVGGHPGLLDWARDRVAELEQRWSRFLPGSEISRLNGAGGTALHVSHDTVVAVRAACSAWIATHGCYDPTVHDSLVRLGYDDTIDVVRGRGGGTAPTLLPAPGCEGITFDESTGSVRLPRGVRLDLGGIGKGLAADLVVTGLLERGASGALVSVGGDLRVAGAAPNGRAWNVAIEDPRTDRPITFVELLDGGVATSTTLRRRWRMGQRPHHHLLTPGTGASTGASTTSDVVGVGVVGVGVVGVSVVGVSVVAGSAAWADALSKVPFVDDRRTDCFDQASCLVMYADGTTTTHGRFPAVAVSHG</sequence>
<evidence type="ECO:0000256" key="6">
    <source>
        <dbReference type="ARBA" id="ARBA00022723"/>
    </source>
</evidence>
<dbReference type="EC" id="2.7.1.180" evidence="2"/>
<evidence type="ECO:0000256" key="9">
    <source>
        <dbReference type="ARBA" id="ARBA00031306"/>
    </source>
</evidence>
<evidence type="ECO:0000256" key="5">
    <source>
        <dbReference type="ARBA" id="ARBA00022679"/>
    </source>
</evidence>
<evidence type="ECO:0000313" key="11">
    <source>
        <dbReference type="EMBL" id="CAB4581524.1"/>
    </source>
</evidence>
<dbReference type="Pfam" id="PF02424">
    <property type="entry name" value="ApbE"/>
    <property type="match status" value="1"/>
</dbReference>
<keyword evidence="4" id="KW-0285">Flavoprotein</keyword>
<comment type="catalytic activity">
    <reaction evidence="10">
        <text>L-threonyl-[protein] + FAD = FMN-L-threonyl-[protein] + AMP + H(+)</text>
        <dbReference type="Rhea" id="RHEA:36847"/>
        <dbReference type="Rhea" id="RHEA-COMP:11060"/>
        <dbReference type="Rhea" id="RHEA-COMP:11061"/>
        <dbReference type="ChEBI" id="CHEBI:15378"/>
        <dbReference type="ChEBI" id="CHEBI:30013"/>
        <dbReference type="ChEBI" id="CHEBI:57692"/>
        <dbReference type="ChEBI" id="CHEBI:74257"/>
        <dbReference type="ChEBI" id="CHEBI:456215"/>
        <dbReference type="EC" id="2.7.1.180"/>
    </reaction>
</comment>
<dbReference type="GO" id="GO:0016740">
    <property type="term" value="F:transferase activity"/>
    <property type="evidence" value="ECO:0007669"/>
    <property type="project" value="UniProtKB-KW"/>
</dbReference>
<dbReference type="AlphaFoldDB" id="A0A6J6F3M1"/>
<comment type="cofactor">
    <cofactor evidence="1">
        <name>Mg(2+)</name>
        <dbReference type="ChEBI" id="CHEBI:18420"/>
    </cofactor>
</comment>
<dbReference type="EMBL" id="CAEZSR010000158">
    <property type="protein sequence ID" value="CAB4581524.1"/>
    <property type="molecule type" value="Genomic_DNA"/>
</dbReference>
<evidence type="ECO:0000256" key="7">
    <source>
        <dbReference type="ARBA" id="ARBA00022827"/>
    </source>
</evidence>
<dbReference type="PANTHER" id="PTHR30040:SF2">
    <property type="entry name" value="FAD:PROTEIN FMN TRANSFERASE"/>
    <property type="match status" value="1"/>
</dbReference>
<dbReference type="PANTHER" id="PTHR30040">
    <property type="entry name" value="THIAMINE BIOSYNTHESIS LIPOPROTEIN APBE"/>
    <property type="match status" value="1"/>
</dbReference>
<evidence type="ECO:0000256" key="3">
    <source>
        <dbReference type="ARBA" id="ARBA00016337"/>
    </source>
</evidence>
<keyword evidence="8" id="KW-0460">Magnesium</keyword>
<accession>A0A6J6F3M1</accession>
<protein>
    <recommendedName>
        <fullName evidence="3">FAD:protein FMN transferase</fullName>
        <ecNumber evidence="2">2.7.1.180</ecNumber>
    </recommendedName>
    <alternativeName>
        <fullName evidence="9">Flavin transferase</fullName>
    </alternativeName>
</protein>
<dbReference type="GO" id="GO:0046872">
    <property type="term" value="F:metal ion binding"/>
    <property type="evidence" value="ECO:0007669"/>
    <property type="project" value="UniProtKB-KW"/>
</dbReference>
<dbReference type="SUPFAM" id="SSF143631">
    <property type="entry name" value="ApbE-like"/>
    <property type="match status" value="1"/>
</dbReference>
<proteinExistence type="predicted"/>
<keyword evidence="5" id="KW-0808">Transferase</keyword>
<evidence type="ECO:0000256" key="10">
    <source>
        <dbReference type="ARBA" id="ARBA00048540"/>
    </source>
</evidence>
<keyword evidence="7" id="KW-0274">FAD</keyword>
<evidence type="ECO:0000256" key="1">
    <source>
        <dbReference type="ARBA" id="ARBA00001946"/>
    </source>
</evidence>
<evidence type="ECO:0000256" key="2">
    <source>
        <dbReference type="ARBA" id="ARBA00011955"/>
    </source>
</evidence>
<evidence type="ECO:0000256" key="8">
    <source>
        <dbReference type="ARBA" id="ARBA00022842"/>
    </source>
</evidence>
<name>A0A6J6F3M1_9ZZZZ</name>
<evidence type="ECO:0000256" key="4">
    <source>
        <dbReference type="ARBA" id="ARBA00022630"/>
    </source>
</evidence>
<gene>
    <name evidence="11" type="ORF">UFOPK1493_03124</name>
</gene>